<dbReference type="EMBL" id="JACXJA010000028">
    <property type="protein sequence ID" value="MBD2864342.1"/>
    <property type="molecule type" value="Genomic_DNA"/>
</dbReference>
<keyword evidence="3 6" id="KW-0812">Transmembrane</keyword>
<keyword evidence="4 6" id="KW-1133">Transmembrane helix</keyword>
<evidence type="ECO:0000259" key="7">
    <source>
        <dbReference type="Pfam" id="PF13396"/>
    </source>
</evidence>
<comment type="subcellular location">
    <subcellularLocation>
        <location evidence="1">Cell membrane</location>
        <topology evidence="1">Multi-pass membrane protein</topology>
    </subcellularLocation>
</comment>
<organism evidence="8 9">
    <name type="scientific">Paenibacillus oceani</name>
    <dbReference type="NCBI Taxonomy" id="2772510"/>
    <lineage>
        <taxon>Bacteria</taxon>
        <taxon>Bacillati</taxon>
        <taxon>Bacillota</taxon>
        <taxon>Bacilli</taxon>
        <taxon>Bacillales</taxon>
        <taxon>Paenibacillaceae</taxon>
        <taxon>Paenibacillus</taxon>
    </lineage>
</organism>
<evidence type="ECO:0000313" key="9">
    <source>
        <dbReference type="Proteomes" id="UP000639396"/>
    </source>
</evidence>
<sequence length="64" mass="7086">MSSVNWLLVMPIIVIQLILMAVALIDCIRAERTRGPKGLWIPVIVLIQVIGPIVYFVVGKEKAS</sequence>
<dbReference type="AlphaFoldDB" id="A0A927CCN3"/>
<dbReference type="Pfam" id="PF13396">
    <property type="entry name" value="PLDc_N"/>
    <property type="match status" value="1"/>
</dbReference>
<evidence type="ECO:0000256" key="4">
    <source>
        <dbReference type="ARBA" id="ARBA00022989"/>
    </source>
</evidence>
<feature type="domain" description="Cardiolipin synthase N-terminal" evidence="7">
    <location>
        <begin position="18"/>
        <end position="59"/>
    </location>
</feature>
<name>A0A927CCN3_9BACL</name>
<evidence type="ECO:0000256" key="5">
    <source>
        <dbReference type="ARBA" id="ARBA00023136"/>
    </source>
</evidence>
<reference evidence="8" key="1">
    <citation type="submission" date="2020-09" db="EMBL/GenBank/DDBJ databases">
        <title>A novel bacterium of genus Paenibacillus, isolated from South China Sea.</title>
        <authorList>
            <person name="Huang H."/>
            <person name="Mo K."/>
            <person name="Hu Y."/>
        </authorList>
    </citation>
    <scope>NUCLEOTIDE SEQUENCE</scope>
    <source>
        <strain evidence="8">IB182363</strain>
    </source>
</reference>
<dbReference type="Proteomes" id="UP000639396">
    <property type="component" value="Unassembled WGS sequence"/>
</dbReference>
<dbReference type="InterPro" id="IPR027379">
    <property type="entry name" value="CLS_N"/>
</dbReference>
<evidence type="ECO:0000256" key="1">
    <source>
        <dbReference type="ARBA" id="ARBA00004651"/>
    </source>
</evidence>
<gene>
    <name evidence="8" type="ORF">IDH45_20360</name>
</gene>
<protein>
    <submittedName>
        <fullName evidence="8">PLDc_N domain-containing protein</fullName>
    </submittedName>
</protein>
<evidence type="ECO:0000256" key="6">
    <source>
        <dbReference type="SAM" id="Phobius"/>
    </source>
</evidence>
<proteinExistence type="predicted"/>
<feature type="transmembrane region" description="Helical" evidence="6">
    <location>
        <begin position="39"/>
        <end position="58"/>
    </location>
</feature>
<evidence type="ECO:0000256" key="2">
    <source>
        <dbReference type="ARBA" id="ARBA00022475"/>
    </source>
</evidence>
<accession>A0A927CCN3</accession>
<keyword evidence="5 6" id="KW-0472">Membrane</keyword>
<dbReference type="GO" id="GO:0005886">
    <property type="term" value="C:plasma membrane"/>
    <property type="evidence" value="ECO:0007669"/>
    <property type="project" value="UniProtKB-SubCell"/>
</dbReference>
<evidence type="ECO:0000313" key="8">
    <source>
        <dbReference type="EMBL" id="MBD2864342.1"/>
    </source>
</evidence>
<keyword evidence="2" id="KW-1003">Cell membrane</keyword>
<feature type="transmembrane region" description="Helical" evidence="6">
    <location>
        <begin position="6"/>
        <end position="27"/>
    </location>
</feature>
<comment type="caution">
    <text evidence="8">The sequence shown here is derived from an EMBL/GenBank/DDBJ whole genome shotgun (WGS) entry which is preliminary data.</text>
</comment>
<evidence type="ECO:0000256" key="3">
    <source>
        <dbReference type="ARBA" id="ARBA00022692"/>
    </source>
</evidence>
<keyword evidence="9" id="KW-1185">Reference proteome</keyword>